<gene>
    <name evidence="11" type="ORF">JF539_24205</name>
</gene>
<evidence type="ECO:0000256" key="3">
    <source>
        <dbReference type="ARBA" id="ARBA00022692"/>
    </source>
</evidence>
<evidence type="ECO:0000256" key="5">
    <source>
        <dbReference type="ARBA" id="ARBA00022989"/>
    </source>
</evidence>
<dbReference type="PANTHER" id="PTHR48085">
    <property type="entry name" value="CADMIUM/ZINC-TRANSPORTING ATPASE HMA2-RELATED"/>
    <property type="match status" value="1"/>
</dbReference>
<dbReference type="InterPro" id="IPR044492">
    <property type="entry name" value="P_typ_ATPase_HD_dom"/>
</dbReference>
<evidence type="ECO:0000256" key="6">
    <source>
        <dbReference type="ARBA" id="ARBA00023136"/>
    </source>
</evidence>
<dbReference type="GO" id="GO:0046872">
    <property type="term" value="F:metal ion binding"/>
    <property type="evidence" value="ECO:0007669"/>
    <property type="project" value="UniProtKB-KW"/>
</dbReference>
<dbReference type="SUPFAM" id="SSF56784">
    <property type="entry name" value="HAD-like"/>
    <property type="match status" value="1"/>
</dbReference>
<organism evidence="11 12">
    <name type="scientific">Roseibium aggregatum</name>
    <dbReference type="NCBI Taxonomy" id="187304"/>
    <lineage>
        <taxon>Bacteria</taxon>
        <taxon>Pseudomonadati</taxon>
        <taxon>Pseudomonadota</taxon>
        <taxon>Alphaproteobacteria</taxon>
        <taxon>Hyphomicrobiales</taxon>
        <taxon>Stappiaceae</taxon>
        <taxon>Roseibium</taxon>
    </lineage>
</organism>
<keyword evidence="9" id="KW-0067">ATP-binding</keyword>
<dbReference type="SFLD" id="SFLDG00002">
    <property type="entry name" value="C1.7:_P-type_atpase_like"/>
    <property type="match status" value="1"/>
</dbReference>
<feature type="domain" description="P-type ATPase A" evidence="10">
    <location>
        <begin position="213"/>
        <end position="311"/>
    </location>
</feature>
<name>A0A939J4E3_9HYPH</name>
<evidence type="ECO:0000256" key="8">
    <source>
        <dbReference type="ARBA" id="ARBA00047308"/>
    </source>
</evidence>
<keyword evidence="5" id="KW-1133">Transmembrane helix</keyword>
<proteinExistence type="inferred from homology"/>
<comment type="subcellular location">
    <subcellularLocation>
        <location evidence="9">Cell membrane</location>
    </subcellularLocation>
    <subcellularLocation>
        <location evidence="1">Membrane</location>
    </subcellularLocation>
</comment>
<comment type="catalytic activity">
    <reaction evidence="8">
        <text>Zn(2+)(in) + ATP + H2O = Zn(2+)(out) + ADP + phosphate + H(+)</text>
        <dbReference type="Rhea" id="RHEA:20621"/>
        <dbReference type="ChEBI" id="CHEBI:15377"/>
        <dbReference type="ChEBI" id="CHEBI:15378"/>
        <dbReference type="ChEBI" id="CHEBI:29105"/>
        <dbReference type="ChEBI" id="CHEBI:30616"/>
        <dbReference type="ChEBI" id="CHEBI:43474"/>
        <dbReference type="ChEBI" id="CHEBI:456216"/>
        <dbReference type="EC" id="7.2.2.12"/>
    </reaction>
</comment>
<comment type="caution">
    <text evidence="11">The sequence shown here is derived from an EMBL/GenBank/DDBJ whole genome shotgun (WGS) entry which is preliminary data.</text>
</comment>
<dbReference type="InterPro" id="IPR036412">
    <property type="entry name" value="HAD-like_sf"/>
</dbReference>
<dbReference type="NCBIfam" id="TIGR01494">
    <property type="entry name" value="ATPase_P-type"/>
    <property type="match status" value="1"/>
</dbReference>
<dbReference type="Proteomes" id="UP000664096">
    <property type="component" value="Unassembled WGS sequence"/>
</dbReference>
<keyword evidence="9" id="KW-1003">Cell membrane</keyword>
<evidence type="ECO:0000259" key="10">
    <source>
        <dbReference type="Pfam" id="PF00122"/>
    </source>
</evidence>
<dbReference type="InterPro" id="IPR027256">
    <property type="entry name" value="P-typ_ATPase_IB"/>
</dbReference>
<sequence>MDRALRPVTELPLGDEALKRLEARVDIVHEGPERLRVKMPVLGLPALDTDHLCRLLRAILGVSSVRINPDAISVIVTHDGTQAARTRVLDRLANLRRETLKFRRIESDDGPNILHLAGRAALLAARPFLPPLLGNVLCAATIAPRVLKGAQSVATAGVTVELLDALAVGIGALRGQFGMALTTDTMMSTGEYLEETTMRHSGALLHELLMPNPETAWIDSEGGAVEVPFEQVRKGDLVIVQTGGLVPVDGVVHSGSAEINQASITGESVPVGKHPGDSVIAGSVVQSGQVKIEAQQVGDETTTALVASLIQQALDERSETERLAEKHADRQVYMTLGLGLATLLLTRDLRRLSSVFLVDYACPIKLSAPVAVRATMSEAVSRGVLIKGGPSIEKLAEADTFVFDKTGTLTHGTLSVTDVVSLEPKAWPEERLLALAASVEEHSHHPVANAIVRESKVRGTAHVSHGDVTFEVGLGLRADVAGDSFLIGSRHFLQTVEAIDFDPHTETAERLVQEGKMLLYMAYGGKPIGLVGLRDELREDACKTMERLHRAGIKRLVMLTGDRKTRAETFGRTLGFDEVHAELRPEDKSRILTELQAKGAKVAFVGDGINDAPALAAANVGFSMPQGADLAQASADIILLDDRIGAVADAREAADQAMRIISTNTTAALGINTGLFIAASTGHLSPVAAALLHNGSTIALLVHALLRAGLPQPRSAQNRLLP</sequence>
<dbReference type="Gene3D" id="2.70.150.10">
    <property type="entry name" value="Calcium-transporting ATPase, cytoplasmic transduction domain A"/>
    <property type="match status" value="1"/>
</dbReference>
<evidence type="ECO:0000313" key="11">
    <source>
        <dbReference type="EMBL" id="MBN9673483.1"/>
    </source>
</evidence>
<keyword evidence="9" id="KW-0479">Metal-binding</keyword>
<dbReference type="InterPro" id="IPR023214">
    <property type="entry name" value="HAD_sf"/>
</dbReference>
<dbReference type="PANTHER" id="PTHR48085:SF5">
    <property type="entry name" value="CADMIUM_ZINC-TRANSPORTING ATPASE HMA4-RELATED"/>
    <property type="match status" value="1"/>
</dbReference>
<dbReference type="GO" id="GO:0005524">
    <property type="term" value="F:ATP binding"/>
    <property type="evidence" value="ECO:0007669"/>
    <property type="project" value="UniProtKB-UniRule"/>
</dbReference>
<keyword evidence="9" id="KW-0547">Nucleotide-binding</keyword>
<dbReference type="SFLD" id="SFLDS00003">
    <property type="entry name" value="Haloacid_Dehalogenase"/>
    <property type="match status" value="1"/>
</dbReference>
<protein>
    <recommendedName>
        <fullName evidence="7">P-type Zn(2+) transporter</fullName>
        <ecNumber evidence="7">7.2.2.12</ecNumber>
    </recommendedName>
</protein>
<dbReference type="PROSITE" id="PS01229">
    <property type="entry name" value="COF_2"/>
    <property type="match status" value="1"/>
</dbReference>
<evidence type="ECO:0000256" key="2">
    <source>
        <dbReference type="ARBA" id="ARBA00006024"/>
    </source>
</evidence>
<keyword evidence="6" id="KW-0472">Membrane</keyword>
<dbReference type="PROSITE" id="PS00154">
    <property type="entry name" value="ATPASE_E1_E2"/>
    <property type="match status" value="1"/>
</dbReference>
<dbReference type="PRINTS" id="PR00119">
    <property type="entry name" value="CATATPASE"/>
</dbReference>
<dbReference type="InterPro" id="IPR059000">
    <property type="entry name" value="ATPase_P-type_domA"/>
</dbReference>
<dbReference type="Pfam" id="PF00122">
    <property type="entry name" value="E1-E2_ATPase"/>
    <property type="match status" value="1"/>
</dbReference>
<dbReference type="Pfam" id="PF00702">
    <property type="entry name" value="Hydrolase"/>
    <property type="match status" value="1"/>
</dbReference>
<dbReference type="InterPro" id="IPR018303">
    <property type="entry name" value="ATPase_P-typ_P_site"/>
</dbReference>
<keyword evidence="4" id="KW-1278">Translocase</keyword>
<dbReference type="GO" id="GO:0005886">
    <property type="term" value="C:plasma membrane"/>
    <property type="evidence" value="ECO:0007669"/>
    <property type="project" value="UniProtKB-SubCell"/>
</dbReference>
<dbReference type="SFLD" id="SFLDF00027">
    <property type="entry name" value="p-type_atpase"/>
    <property type="match status" value="1"/>
</dbReference>
<dbReference type="AlphaFoldDB" id="A0A939J4E3"/>
<dbReference type="InterPro" id="IPR023299">
    <property type="entry name" value="ATPase_P-typ_cyto_dom_N"/>
</dbReference>
<keyword evidence="3" id="KW-0812">Transmembrane</keyword>
<evidence type="ECO:0000256" key="1">
    <source>
        <dbReference type="ARBA" id="ARBA00004370"/>
    </source>
</evidence>
<comment type="similarity">
    <text evidence="2 9">Belongs to the cation transport ATPase (P-type) (TC 3.A.3) family. Type IB subfamily.</text>
</comment>
<dbReference type="EC" id="7.2.2.12" evidence="7"/>
<dbReference type="RefSeq" id="WP_207143345.1">
    <property type="nucleotide sequence ID" value="NZ_JAEKJZ010000007.1"/>
</dbReference>
<dbReference type="InterPro" id="IPR001757">
    <property type="entry name" value="P_typ_ATPase"/>
</dbReference>
<evidence type="ECO:0000256" key="9">
    <source>
        <dbReference type="RuleBase" id="RU362081"/>
    </source>
</evidence>
<dbReference type="InterPro" id="IPR008250">
    <property type="entry name" value="ATPase_P-typ_transduc_dom_A_sf"/>
</dbReference>
<reference evidence="11" key="1">
    <citation type="submission" date="2020-12" db="EMBL/GenBank/DDBJ databases">
        <title>Oil enriched cultivation method for isolating marine PHA-producing bacteria.</title>
        <authorList>
            <person name="Zheng W."/>
            <person name="Yu S."/>
            <person name="Huang Y."/>
        </authorList>
    </citation>
    <scope>NUCLEOTIDE SEQUENCE</scope>
    <source>
        <strain evidence="11">SY-2-12</strain>
    </source>
</reference>
<dbReference type="EMBL" id="JAEKJZ010000007">
    <property type="protein sequence ID" value="MBN9673483.1"/>
    <property type="molecule type" value="Genomic_DNA"/>
</dbReference>
<dbReference type="SUPFAM" id="SSF81653">
    <property type="entry name" value="Calcium ATPase, transduction domain A"/>
    <property type="match status" value="1"/>
</dbReference>
<dbReference type="GO" id="GO:0016887">
    <property type="term" value="F:ATP hydrolysis activity"/>
    <property type="evidence" value="ECO:0007669"/>
    <property type="project" value="InterPro"/>
</dbReference>
<evidence type="ECO:0000256" key="4">
    <source>
        <dbReference type="ARBA" id="ARBA00022967"/>
    </source>
</evidence>
<dbReference type="GO" id="GO:0016463">
    <property type="term" value="F:P-type zinc transporter activity"/>
    <property type="evidence" value="ECO:0007669"/>
    <property type="project" value="UniProtKB-EC"/>
</dbReference>
<accession>A0A939J4E3</accession>
<evidence type="ECO:0000313" key="12">
    <source>
        <dbReference type="Proteomes" id="UP000664096"/>
    </source>
</evidence>
<dbReference type="NCBIfam" id="TIGR01525">
    <property type="entry name" value="ATPase-IB_hvy"/>
    <property type="match status" value="1"/>
</dbReference>
<evidence type="ECO:0000256" key="7">
    <source>
        <dbReference type="ARBA" id="ARBA00039097"/>
    </source>
</evidence>
<dbReference type="Gene3D" id="3.40.1110.10">
    <property type="entry name" value="Calcium-transporting ATPase, cytoplasmic domain N"/>
    <property type="match status" value="1"/>
</dbReference>
<dbReference type="Gene3D" id="3.40.50.1000">
    <property type="entry name" value="HAD superfamily/HAD-like"/>
    <property type="match status" value="1"/>
</dbReference>
<dbReference type="InterPro" id="IPR051014">
    <property type="entry name" value="Cation_Transport_ATPase_IB"/>
</dbReference>